<dbReference type="PANTHER" id="PTHR24078">
    <property type="entry name" value="DNAJ HOMOLOG SUBFAMILY C MEMBER"/>
    <property type="match status" value="1"/>
</dbReference>
<dbReference type="EMBL" id="CDMY01000635">
    <property type="protein sequence ID" value="CEM27494.1"/>
    <property type="molecule type" value="Genomic_DNA"/>
</dbReference>
<dbReference type="InterPro" id="IPR001623">
    <property type="entry name" value="DnaJ_domain"/>
</dbReference>
<dbReference type="InterPro" id="IPR002939">
    <property type="entry name" value="DnaJ_C"/>
</dbReference>
<dbReference type="GO" id="GO:0051087">
    <property type="term" value="F:protein-folding chaperone binding"/>
    <property type="evidence" value="ECO:0007669"/>
    <property type="project" value="TreeGrafter"/>
</dbReference>
<dbReference type="InterPro" id="IPR036869">
    <property type="entry name" value="J_dom_sf"/>
</dbReference>
<dbReference type="PANTHER" id="PTHR24078:SF553">
    <property type="entry name" value="DNAJ HOMOLOG SUBFAMILY B MEMBER 5"/>
    <property type="match status" value="1"/>
</dbReference>
<dbReference type="CDD" id="cd06257">
    <property type="entry name" value="DnaJ"/>
    <property type="match status" value="1"/>
</dbReference>
<dbReference type="OMA" id="IIYFRVM"/>
<dbReference type="Gene3D" id="2.60.260.20">
    <property type="entry name" value="Urease metallochaperone UreE, N-terminal domain"/>
    <property type="match status" value="2"/>
</dbReference>
<dbReference type="SMART" id="SM00271">
    <property type="entry name" value="DnaJ"/>
    <property type="match status" value="1"/>
</dbReference>
<proteinExistence type="predicted"/>
<dbReference type="SUPFAM" id="SSF49493">
    <property type="entry name" value="HSP40/DnaJ peptide-binding domain"/>
    <property type="match status" value="2"/>
</dbReference>
<dbReference type="Gene3D" id="1.10.287.110">
    <property type="entry name" value="DnaJ domain"/>
    <property type="match status" value="1"/>
</dbReference>
<keyword evidence="1" id="KW-0143">Chaperone</keyword>
<dbReference type="OrthoDB" id="550424at2759"/>
<evidence type="ECO:0000256" key="2">
    <source>
        <dbReference type="SAM" id="SignalP"/>
    </source>
</evidence>
<dbReference type="InterPro" id="IPR051339">
    <property type="entry name" value="DnaJ_subfamily_B"/>
</dbReference>
<evidence type="ECO:0000259" key="3">
    <source>
        <dbReference type="PROSITE" id="PS50076"/>
    </source>
</evidence>
<accession>A0A0G4GDQ5</accession>
<dbReference type="InterPro" id="IPR008971">
    <property type="entry name" value="HSP40/DnaJ_pept-bd"/>
</dbReference>
<dbReference type="VEuPathDB" id="CryptoDB:Vbra_17481"/>
<dbReference type="GO" id="GO:0006457">
    <property type="term" value="P:protein folding"/>
    <property type="evidence" value="ECO:0007669"/>
    <property type="project" value="InterPro"/>
</dbReference>
<feature type="chain" id="PRO_5005190049" description="J domain-containing protein" evidence="2">
    <location>
        <begin position="20"/>
        <end position="337"/>
    </location>
</feature>
<gene>
    <name evidence="4" type="ORF">Vbra_17481</name>
</gene>
<dbReference type="Pfam" id="PF00226">
    <property type="entry name" value="DnaJ"/>
    <property type="match status" value="1"/>
</dbReference>
<dbReference type="SUPFAM" id="SSF46565">
    <property type="entry name" value="Chaperone J-domain"/>
    <property type="match status" value="1"/>
</dbReference>
<keyword evidence="5" id="KW-1185">Reference proteome</keyword>
<evidence type="ECO:0000313" key="5">
    <source>
        <dbReference type="Proteomes" id="UP000041254"/>
    </source>
</evidence>
<feature type="signal peptide" evidence="2">
    <location>
        <begin position="1"/>
        <end position="19"/>
    </location>
</feature>
<dbReference type="Pfam" id="PF01556">
    <property type="entry name" value="DnaJ_C"/>
    <property type="match status" value="1"/>
</dbReference>
<evidence type="ECO:0000313" key="4">
    <source>
        <dbReference type="EMBL" id="CEM27494.1"/>
    </source>
</evidence>
<dbReference type="STRING" id="1169540.A0A0G4GDQ5"/>
<name>A0A0G4GDQ5_VITBC</name>
<protein>
    <recommendedName>
        <fullName evidence="3">J domain-containing protein</fullName>
    </recommendedName>
</protein>
<dbReference type="GO" id="GO:0051082">
    <property type="term" value="F:unfolded protein binding"/>
    <property type="evidence" value="ECO:0007669"/>
    <property type="project" value="InterPro"/>
</dbReference>
<keyword evidence="2" id="KW-0732">Signal</keyword>
<feature type="domain" description="J" evidence="3">
    <location>
        <begin position="25"/>
        <end position="82"/>
    </location>
</feature>
<dbReference type="CDD" id="cd10747">
    <property type="entry name" value="DnaJ_C"/>
    <property type="match status" value="1"/>
</dbReference>
<dbReference type="Proteomes" id="UP000041254">
    <property type="component" value="Unassembled WGS sequence"/>
</dbReference>
<dbReference type="InParanoid" id="A0A0G4GDQ5"/>
<dbReference type="PROSITE" id="PS50076">
    <property type="entry name" value="DNAJ_2"/>
    <property type="match status" value="1"/>
</dbReference>
<evidence type="ECO:0000256" key="1">
    <source>
        <dbReference type="ARBA" id="ARBA00023186"/>
    </source>
</evidence>
<dbReference type="GO" id="GO:0005829">
    <property type="term" value="C:cytosol"/>
    <property type="evidence" value="ECO:0007669"/>
    <property type="project" value="TreeGrafter"/>
</dbReference>
<dbReference type="AlphaFoldDB" id="A0A0G4GDQ5"/>
<dbReference type="PhylomeDB" id="A0A0G4GDQ5"/>
<dbReference type="FunFam" id="2.60.260.20:FF:000013">
    <property type="entry name" value="DnaJ subfamily B member 11"/>
    <property type="match status" value="1"/>
</dbReference>
<sequence length="337" mass="37572">MEARCHLFVGLLLMSYAAQLPDDNSLYSLLGVDPSASQNDIKRAFRRIARQLPPEAMSDGQLTQAYAILADPVRRRQYDAERAFAVERHIEDLELFRPSFLNGSVYVSNNRHLYRPFLTATASNGFRPSMRRPMYQRAVAASLMAQDLLRLGLGNRRSTSLEVDVSLEELYKGTTRAIDVEVSRFSPTAIQPRMQRVTINLTIPPGTLPGAEFRFPGQGDQIGANQPYNDIIMVVRAAEHPDYKLVDDSDVHTTVSIPLSIALAGGSISVKGLDGSPITVRLNSITRQGDLHVVHGKGFPIRDLDGQRGNLVIYFDIVFPSSLTERQKRQLRRILGN</sequence>
<organism evidence="4 5">
    <name type="scientific">Vitrella brassicaformis (strain CCMP3155)</name>
    <dbReference type="NCBI Taxonomy" id="1169540"/>
    <lineage>
        <taxon>Eukaryota</taxon>
        <taxon>Sar</taxon>
        <taxon>Alveolata</taxon>
        <taxon>Colpodellida</taxon>
        <taxon>Vitrellaceae</taxon>
        <taxon>Vitrella</taxon>
    </lineage>
</organism>
<reference evidence="4 5" key="1">
    <citation type="submission" date="2014-11" db="EMBL/GenBank/DDBJ databases">
        <authorList>
            <person name="Zhu J."/>
            <person name="Qi W."/>
            <person name="Song R."/>
        </authorList>
    </citation>
    <scope>NUCLEOTIDE SEQUENCE [LARGE SCALE GENOMIC DNA]</scope>
</reference>